<dbReference type="InterPro" id="IPR011009">
    <property type="entry name" value="Kinase-like_dom_sf"/>
</dbReference>
<comment type="caution">
    <text evidence="4">The sequence shown here is derived from an EMBL/GenBank/DDBJ whole genome shotgun (WGS) entry which is preliminary data.</text>
</comment>
<evidence type="ECO:0000313" key="1">
    <source>
        <dbReference type="EMBL" id="GCA62513.1"/>
    </source>
</evidence>
<dbReference type="SUPFAM" id="SSF56112">
    <property type="entry name" value="Protein kinase-like (PK-like)"/>
    <property type="match status" value="1"/>
</dbReference>
<dbReference type="EMBL" id="BDIP01003805">
    <property type="protein sequence ID" value="GCA63501.1"/>
    <property type="molecule type" value="Genomic_DNA"/>
</dbReference>
<evidence type="ECO:0000313" key="2">
    <source>
        <dbReference type="EMBL" id="GCA62962.1"/>
    </source>
</evidence>
<reference evidence="4" key="1">
    <citation type="submission" date="2016-10" db="EMBL/GenBank/DDBJ databases">
        <authorList>
            <person name="Tanifuji G."/>
            <person name="Kume K."/>
            <person name="Nakayama T."/>
            <person name="Takabayashi S."/>
            <person name="Hashimoto T."/>
        </authorList>
    </citation>
    <scope>NUCLEOTIDE SEQUENCE</scope>
    <source>
        <strain evidence="4">NY0173</strain>
    </source>
</reference>
<dbReference type="EMBL" id="BDIP01002110">
    <property type="protein sequence ID" value="GCA63038.1"/>
    <property type="molecule type" value="Genomic_DNA"/>
</dbReference>
<evidence type="ECO:0000313" key="4">
    <source>
        <dbReference type="EMBL" id="GCA63501.1"/>
    </source>
</evidence>
<dbReference type="OrthoDB" id="2353287at2759"/>
<protein>
    <recommendedName>
        <fullName evidence="6">Protein kinase domain-containing protein</fullName>
    </recommendedName>
</protein>
<evidence type="ECO:0000313" key="5">
    <source>
        <dbReference type="Proteomes" id="UP000265618"/>
    </source>
</evidence>
<dbReference type="Gene3D" id="1.10.510.10">
    <property type="entry name" value="Transferase(Phosphotransferase) domain 1"/>
    <property type="match status" value="1"/>
</dbReference>
<dbReference type="EMBL" id="BDIP01000822">
    <property type="protein sequence ID" value="GCA62513.1"/>
    <property type="molecule type" value="Genomic_DNA"/>
</dbReference>
<evidence type="ECO:0008006" key="6">
    <source>
        <dbReference type="Google" id="ProtNLM"/>
    </source>
</evidence>
<keyword evidence="5" id="KW-1185">Reference proteome</keyword>
<dbReference type="EMBL" id="BDIP01001890">
    <property type="protein sequence ID" value="GCA62962.1"/>
    <property type="molecule type" value="Genomic_DNA"/>
</dbReference>
<organism evidence="4 5">
    <name type="scientific">Kipferlia bialata</name>
    <dbReference type="NCBI Taxonomy" id="797122"/>
    <lineage>
        <taxon>Eukaryota</taxon>
        <taxon>Metamonada</taxon>
        <taxon>Carpediemonas-like organisms</taxon>
        <taxon>Kipferlia</taxon>
    </lineage>
</organism>
<reference evidence="4 5" key="2">
    <citation type="journal article" date="2018" name="PLoS ONE">
        <title>The draft genome of Kipferlia bialata reveals reductive genome evolution in fornicate parasites.</title>
        <authorList>
            <person name="Tanifuji G."/>
            <person name="Takabayashi S."/>
            <person name="Kume K."/>
            <person name="Takagi M."/>
            <person name="Nakayama T."/>
            <person name="Kamikawa R."/>
            <person name="Inagaki Y."/>
            <person name="Hashimoto T."/>
        </authorList>
    </citation>
    <scope>NUCLEOTIDE SEQUENCE [LARGE SCALE GENOMIC DNA]</scope>
    <source>
        <strain evidence="4">NY0173</strain>
    </source>
</reference>
<accession>A0A391NPF9</accession>
<dbReference type="Proteomes" id="UP000265618">
    <property type="component" value="Unassembled WGS sequence"/>
</dbReference>
<gene>
    <name evidence="1" type="ORF">KIPB_004022</name>
    <name evidence="2" type="ORF">KIPB_006985</name>
    <name evidence="3" type="ORF">KIPB_007465</name>
    <name evidence="4" type="ORF">KIPB_010323</name>
</gene>
<name>A0A391NPF9_9EUKA</name>
<evidence type="ECO:0000313" key="3">
    <source>
        <dbReference type="EMBL" id="GCA63038.1"/>
    </source>
</evidence>
<dbReference type="AlphaFoldDB" id="A0A391NPF9"/>
<sequence>MLEIYWRRSLGDPVWMCEVDGVDVPVDNEGMAVWIERVTVTNHGSSRSLRTGPQYWRSVDGYPSGDAPFPVPMSDQRALSSTSGSGFRHALETMLQKYGQDGNPLVVTFCLPEAPAPNRETDIPQELLDRMQHQETELAEQRDIVVDLADSLRQVRYSVKYPTHVSTRSETYRNLEPILRHTDIAREYTLLTPIDPDLRETLSAVLGVQYSLERLFQVAFWPALGPLLPPWLRVLDIRYSIDILGYEGTHRWPDLGFFGVEEVLDGEHFLNLASLADLKRKALVATNEPNPKAVSMPETPEIELEEERSRHQADPRGQVCDYGLRLMGLHTGRQVLVVPLISPFDFCLYRFSRVQVGTRDAVPGTNVVVEESPTYRLPDELDLLIRVLTQPLATLGYQFPRMDALRHPLTVNLHSNGGVLGRGGSSVGFRCNAETEYIGETSEWVLKVLHVPGDITEEARILQLLQTKEVPHVCRLVTSLNTALIISPCAHSVRTRGQWQLHHCIQLFEAIDKMFLAGVFHRDIRPPNVGLTWVRRRRRQRVRLRTEALLFDFSSAIMVGDTVDSLLRGRPRLFSGTDRYASPRVMEHLSLRPGQVYVHTVSDELCSWVRTCKALVDPTTQDRLDRVLRGAVYTVLERFWKRELAQEPWSSLEVAALRGSRRDIRIILEGLDTI</sequence>
<proteinExistence type="predicted"/>